<feature type="signal peptide" evidence="1">
    <location>
        <begin position="1"/>
        <end position="23"/>
    </location>
</feature>
<accession>A0A9X3J952</accession>
<proteinExistence type="predicted"/>
<dbReference type="EMBL" id="JAPOHD010000067">
    <property type="protein sequence ID" value="MCY1723226.1"/>
    <property type="molecule type" value="Genomic_DNA"/>
</dbReference>
<gene>
    <name evidence="2" type="ORF">OU798_22950</name>
</gene>
<dbReference type="RefSeq" id="WP_343335551.1">
    <property type="nucleotide sequence ID" value="NZ_JAPOHD010000067.1"/>
</dbReference>
<keyword evidence="1" id="KW-0732">Signal</keyword>
<evidence type="ECO:0000256" key="1">
    <source>
        <dbReference type="SAM" id="SignalP"/>
    </source>
</evidence>
<name>A0A9X3J952_9BACT</name>
<dbReference type="PROSITE" id="PS51257">
    <property type="entry name" value="PROKAR_LIPOPROTEIN"/>
    <property type="match status" value="1"/>
</dbReference>
<feature type="chain" id="PRO_5040850765" description="Lipocalin-like domain-containing protein" evidence="1">
    <location>
        <begin position="24"/>
        <end position="137"/>
    </location>
</feature>
<evidence type="ECO:0008006" key="4">
    <source>
        <dbReference type="Google" id="ProtNLM"/>
    </source>
</evidence>
<evidence type="ECO:0000313" key="2">
    <source>
        <dbReference type="EMBL" id="MCY1723226.1"/>
    </source>
</evidence>
<comment type="caution">
    <text evidence="2">The sequence shown here is derived from an EMBL/GenBank/DDBJ whole genome shotgun (WGS) entry which is preliminary data.</text>
</comment>
<reference evidence="2" key="1">
    <citation type="submission" date="2022-11" db="EMBL/GenBank/DDBJ databases">
        <title>Marilongibacter aestuarii gen. nov., sp. nov., isolated from tidal flat sediment.</title>
        <authorList>
            <person name="Jiayan W."/>
        </authorList>
    </citation>
    <scope>NUCLEOTIDE SEQUENCE</scope>
    <source>
        <strain evidence="2">Z1-6</strain>
    </source>
</reference>
<organism evidence="2 3">
    <name type="scientific">Draconibacterium aestuarii</name>
    <dbReference type="NCBI Taxonomy" id="2998507"/>
    <lineage>
        <taxon>Bacteria</taxon>
        <taxon>Pseudomonadati</taxon>
        <taxon>Bacteroidota</taxon>
        <taxon>Bacteroidia</taxon>
        <taxon>Marinilabiliales</taxon>
        <taxon>Prolixibacteraceae</taxon>
        <taxon>Draconibacterium</taxon>
    </lineage>
</organism>
<evidence type="ECO:0000313" key="3">
    <source>
        <dbReference type="Proteomes" id="UP001145087"/>
    </source>
</evidence>
<dbReference type="Proteomes" id="UP001145087">
    <property type="component" value="Unassembled WGS sequence"/>
</dbReference>
<dbReference type="AlphaFoldDB" id="A0A9X3J952"/>
<sequence length="137" mass="16231">MRPKLFKLSVITLLLLFAGVGCENDEPQETDPAQIILGKWELIEMGNYPNMEQVETPSGYKEYLPDSVLREYNYETSSFYYKTYWIDSLLHEGVYRSDGYLVATRYRYNFIRMNNKVELELHNAAGIYNNFIYQRIK</sequence>
<protein>
    <recommendedName>
        <fullName evidence="4">Lipocalin-like domain-containing protein</fullName>
    </recommendedName>
</protein>
<keyword evidence="3" id="KW-1185">Reference proteome</keyword>